<comment type="caution">
    <text evidence="2">The sequence shown here is derived from an EMBL/GenBank/DDBJ whole genome shotgun (WGS) entry which is preliminary data.</text>
</comment>
<feature type="domain" description="DUF58" evidence="1">
    <location>
        <begin position="61"/>
        <end position="273"/>
    </location>
</feature>
<dbReference type="Gene3D" id="3.40.50.410">
    <property type="entry name" value="von Willebrand factor, type A domain"/>
    <property type="match status" value="1"/>
</dbReference>
<evidence type="ECO:0000313" key="3">
    <source>
        <dbReference type="Proteomes" id="UP001158067"/>
    </source>
</evidence>
<keyword evidence="3" id="KW-1185">Reference proteome</keyword>
<dbReference type="InterPro" id="IPR002881">
    <property type="entry name" value="DUF58"/>
</dbReference>
<dbReference type="CDD" id="cd00198">
    <property type="entry name" value="vWFA"/>
    <property type="match status" value="1"/>
</dbReference>
<organism evidence="2 3">
    <name type="scientific">Neorhodopirellula lusitana</name>
    <dbReference type="NCBI Taxonomy" id="445327"/>
    <lineage>
        <taxon>Bacteria</taxon>
        <taxon>Pseudomonadati</taxon>
        <taxon>Planctomycetota</taxon>
        <taxon>Planctomycetia</taxon>
        <taxon>Pirellulales</taxon>
        <taxon>Pirellulaceae</taxon>
        <taxon>Neorhodopirellula</taxon>
    </lineage>
</organism>
<dbReference type="EMBL" id="FXUG01000026">
    <property type="protein sequence ID" value="SMP78476.1"/>
    <property type="molecule type" value="Genomic_DNA"/>
</dbReference>
<evidence type="ECO:0000259" key="1">
    <source>
        <dbReference type="Pfam" id="PF01882"/>
    </source>
</evidence>
<dbReference type="InterPro" id="IPR036465">
    <property type="entry name" value="vWFA_dom_sf"/>
</dbReference>
<dbReference type="SUPFAM" id="SSF53300">
    <property type="entry name" value="vWA-like"/>
    <property type="match status" value="1"/>
</dbReference>
<dbReference type="Pfam" id="PF01882">
    <property type="entry name" value="DUF58"/>
    <property type="match status" value="1"/>
</dbReference>
<name>A0ABY1QUT5_9BACT</name>
<protein>
    <recommendedName>
        <fullName evidence="1">DUF58 domain-containing protein</fullName>
    </recommendedName>
</protein>
<dbReference type="PANTHER" id="PTHR33608:SF7">
    <property type="entry name" value="DUF58 DOMAIN-CONTAINING PROTEIN"/>
    <property type="match status" value="1"/>
</dbReference>
<proteinExistence type="predicted"/>
<dbReference type="PANTHER" id="PTHR33608">
    <property type="entry name" value="BLL2464 PROTEIN"/>
    <property type="match status" value="1"/>
</dbReference>
<sequence length="331" mass="37151">MVLPNRNSASKASASDLAAKIDPGAVMRIKNLQLRAKTVVEGFFNGLHRSPLHGSSVEFSEYRPYTIGDDLRGLDWKRYARSDRYYIKKFEDETSRNGYLVVDQSQSMGFGSLEYTKIDYARTLAATFAYFLTLQRDCVGLMTFDEAIADYIPARRRVGHLRQLLVALSRPVSGTGTDINVPLQQIANLVHRRGLVLLISDLLSPVESLRTNLAYLRSRGHEVALLRTLDPSELDFHLDAPSMVQDIETGQEFYLDPETAKSDYQERFSEHQAQLQNVCDSLGVDLYTISTREPLQDSLFHLLDSRQRQTRGTARSGMIARAATGLKGAPS</sequence>
<evidence type="ECO:0000313" key="2">
    <source>
        <dbReference type="EMBL" id="SMP78476.1"/>
    </source>
</evidence>
<gene>
    <name evidence="2" type="ORF">SAMN06265222_12623</name>
</gene>
<accession>A0ABY1QUT5</accession>
<dbReference type="RefSeq" id="WP_283435520.1">
    <property type="nucleotide sequence ID" value="NZ_FXUG01000026.1"/>
</dbReference>
<reference evidence="2 3" key="1">
    <citation type="submission" date="2017-05" db="EMBL/GenBank/DDBJ databases">
        <authorList>
            <person name="Varghese N."/>
            <person name="Submissions S."/>
        </authorList>
    </citation>
    <scope>NUCLEOTIDE SEQUENCE [LARGE SCALE GENOMIC DNA]</scope>
    <source>
        <strain evidence="2 3">DSM 25457</strain>
    </source>
</reference>
<dbReference type="Proteomes" id="UP001158067">
    <property type="component" value="Unassembled WGS sequence"/>
</dbReference>